<evidence type="ECO:0000313" key="2">
    <source>
        <dbReference type="Proteomes" id="UP000018957"/>
    </source>
</evidence>
<sequence length="44" mass="5221">MIAQALRFYQTIVDRHISDYFNQDKLKPDNGGLIVYFLQSKLIF</sequence>
<dbReference type="AlphaFoldDB" id="W3V6G4"/>
<evidence type="ECO:0000313" key="1">
    <source>
        <dbReference type="EMBL" id="ETS30619.1"/>
    </source>
</evidence>
<proteinExistence type="predicted"/>
<protein>
    <submittedName>
        <fullName evidence="1">Uncharacterized protein</fullName>
    </submittedName>
</protein>
<dbReference type="Proteomes" id="UP000018957">
    <property type="component" value="Unassembled WGS sequence"/>
</dbReference>
<keyword evidence="2" id="KW-1185">Reference proteome</keyword>
<reference evidence="1 2" key="1">
    <citation type="submission" date="2013-11" db="EMBL/GenBank/DDBJ databases">
        <title>Elucidation of the Photorhabdus temperata genome and generation of transposon mutant library to identify motility mutants.</title>
        <authorList>
            <person name="Hurst S.G.IV."/>
            <person name="Micheals B."/>
            <person name="Abebe-Akele F."/>
            <person name="Rowedder H."/>
            <person name="Bullock H."/>
            <person name="Jackobeck R."/>
            <person name="Janicki E."/>
            <person name="Tisa L.S."/>
        </authorList>
    </citation>
    <scope>NUCLEOTIDE SEQUENCE [LARGE SCALE GENOMIC DNA]</scope>
    <source>
        <strain evidence="1 2">NC19</strain>
    </source>
</reference>
<comment type="caution">
    <text evidence="1">The sequence shown here is derived from an EMBL/GenBank/DDBJ whole genome shotgun (WGS) entry which is preliminary data.</text>
</comment>
<accession>W3V6G4</accession>
<dbReference type="PATRIC" id="fig|1004151.3.peg.2643"/>
<name>W3V6G4_9GAMM</name>
<organism evidence="1 2">
    <name type="scientific">Photorhabdus khanii NC19</name>
    <dbReference type="NCBI Taxonomy" id="1004151"/>
    <lineage>
        <taxon>Bacteria</taxon>
        <taxon>Pseudomonadati</taxon>
        <taxon>Pseudomonadota</taxon>
        <taxon>Gammaproteobacteria</taxon>
        <taxon>Enterobacterales</taxon>
        <taxon>Morganellaceae</taxon>
        <taxon>Photorhabdus</taxon>
    </lineage>
</organism>
<dbReference type="EMBL" id="AYSJ01000013">
    <property type="protein sequence ID" value="ETS30619.1"/>
    <property type="molecule type" value="Genomic_DNA"/>
</dbReference>
<gene>
    <name evidence="1" type="ORF">PTE_02564</name>
</gene>